<evidence type="ECO:0000313" key="1">
    <source>
        <dbReference type="EMBL" id="KAJ9099090.1"/>
    </source>
</evidence>
<accession>A0ACC2VJL0</accession>
<gene>
    <name evidence="1" type="ORF">QFC19_006140</name>
</gene>
<organism evidence="1 2">
    <name type="scientific">Naganishia cerealis</name>
    <dbReference type="NCBI Taxonomy" id="610337"/>
    <lineage>
        <taxon>Eukaryota</taxon>
        <taxon>Fungi</taxon>
        <taxon>Dikarya</taxon>
        <taxon>Basidiomycota</taxon>
        <taxon>Agaricomycotina</taxon>
        <taxon>Tremellomycetes</taxon>
        <taxon>Filobasidiales</taxon>
        <taxon>Filobasidiaceae</taxon>
        <taxon>Naganishia</taxon>
    </lineage>
</organism>
<sequence>MLRRPIQWTRSGPSRVVLRWNSDTYLPRKQIIAENPPQYYPSISEVRQKYTQKAPVASRVPQFCAQFRGYDFSKHPQKRIDACHKIEGRISLVRRSGRGIYFLDLVQDDEKVQLMAHHKLMELSVDDFDQHHSFLRSGDYVVAVGFPSTTNVGELTLKLNCPIELVSPCLNLTTIPEKLSDRRLINKNRVLDYIVSPELREHMVIRSLVIQAIRSFFLQRQFLEVQTPLLAGNGTGANAQPFKTALRALGLLEEESLSLRVAPELWLKRLVISGFDKVFEIGPSFRNEGVDATHNPEFYTCEFYQLFLSLEELMEITQDLFAHIHSSLSTHRTKLRLLDQHLTSLEPLASRNFRRYEFIPTIQEITGHPFPKKMDSNALVEYFHKIGAALPSNKSPASLLDELSSLYLEPLSLASKEPVIFYNQPAALSPLAKSTTRTYSNHPHEISSRFELFIDGKEYVNSYEEENSPFAQVSKFKIQQAAKLDHHDPEALVPDWQYARVMEYGLPPTGGWGCGIDRLVMLFSGASRISQVLPFGTIRDVVRQ</sequence>
<dbReference type="EMBL" id="JASBWR010000071">
    <property type="protein sequence ID" value="KAJ9099090.1"/>
    <property type="molecule type" value="Genomic_DNA"/>
</dbReference>
<dbReference type="Proteomes" id="UP001241377">
    <property type="component" value="Unassembled WGS sequence"/>
</dbReference>
<proteinExistence type="predicted"/>
<protein>
    <submittedName>
        <fullName evidence="1">Uncharacterized protein</fullName>
    </submittedName>
</protein>
<reference evidence="1" key="1">
    <citation type="submission" date="2023-04" db="EMBL/GenBank/DDBJ databases">
        <title>Draft Genome sequencing of Naganishia species isolated from polar environments using Oxford Nanopore Technology.</title>
        <authorList>
            <person name="Leo P."/>
            <person name="Venkateswaran K."/>
        </authorList>
    </citation>
    <scope>NUCLEOTIDE SEQUENCE</scope>
    <source>
        <strain evidence="1">MNA-CCFEE 5261</strain>
    </source>
</reference>
<keyword evidence="2" id="KW-1185">Reference proteome</keyword>
<comment type="caution">
    <text evidence="1">The sequence shown here is derived from an EMBL/GenBank/DDBJ whole genome shotgun (WGS) entry which is preliminary data.</text>
</comment>
<name>A0ACC2VJL0_9TREE</name>
<evidence type="ECO:0000313" key="2">
    <source>
        <dbReference type="Proteomes" id="UP001241377"/>
    </source>
</evidence>